<evidence type="ECO:0000313" key="2">
    <source>
        <dbReference type="Proteomes" id="UP001213000"/>
    </source>
</evidence>
<accession>A0AAD5YTC8</accession>
<proteinExistence type="predicted"/>
<evidence type="ECO:0000313" key="1">
    <source>
        <dbReference type="EMBL" id="KAJ3563608.1"/>
    </source>
</evidence>
<comment type="caution">
    <text evidence="1">The sequence shown here is derived from an EMBL/GenBank/DDBJ whole genome shotgun (WGS) entry which is preliminary data.</text>
</comment>
<sequence length="274" mass="29198">MPDSGGYNKLLLLTQFSTYSLPPPPQKCSPALPSATLPALLLVYSRPRLPARPKSLSSEPEDFVAVAQALKNDHLVTSLSLCDFRGIPGVAADVSHVDTSSERQVLGIYHRTLENRAFLHPSPPDSTNSQHLATEGAINIACLTRTGLRVTTERTAASKHATSALFATSACFPALSFTSLVNHCGSRPRSLPDVAPELGRTTRSSAAADRAVFRTLFLSHTFAPGRLPSTVSVFSLRSPALFALGTLSVSVEGARPEHSAVVDIGLAQHMHISQ</sequence>
<dbReference type="Proteomes" id="UP001213000">
    <property type="component" value="Unassembled WGS sequence"/>
</dbReference>
<keyword evidence="2" id="KW-1185">Reference proteome</keyword>
<dbReference type="AlphaFoldDB" id="A0AAD5YTC8"/>
<dbReference type="EMBL" id="JANIEX010000741">
    <property type="protein sequence ID" value="KAJ3563608.1"/>
    <property type="molecule type" value="Genomic_DNA"/>
</dbReference>
<protein>
    <submittedName>
        <fullName evidence="1">Uncharacterized protein</fullName>
    </submittedName>
</protein>
<gene>
    <name evidence="1" type="ORF">NP233_g8828</name>
</gene>
<reference evidence="1" key="1">
    <citation type="submission" date="2022-07" db="EMBL/GenBank/DDBJ databases">
        <title>Genome Sequence of Leucocoprinus birnbaumii.</title>
        <authorList>
            <person name="Buettner E."/>
        </authorList>
    </citation>
    <scope>NUCLEOTIDE SEQUENCE</scope>
    <source>
        <strain evidence="1">VT141</strain>
    </source>
</reference>
<organism evidence="1 2">
    <name type="scientific">Leucocoprinus birnbaumii</name>
    <dbReference type="NCBI Taxonomy" id="56174"/>
    <lineage>
        <taxon>Eukaryota</taxon>
        <taxon>Fungi</taxon>
        <taxon>Dikarya</taxon>
        <taxon>Basidiomycota</taxon>
        <taxon>Agaricomycotina</taxon>
        <taxon>Agaricomycetes</taxon>
        <taxon>Agaricomycetidae</taxon>
        <taxon>Agaricales</taxon>
        <taxon>Agaricineae</taxon>
        <taxon>Agaricaceae</taxon>
        <taxon>Leucocoprinus</taxon>
    </lineage>
</organism>
<name>A0AAD5YTC8_9AGAR</name>